<accession>A0ABS4UNB3</accession>
<keyword evidence="1" id="KW-0378">Hydrolase</keyword>
<gene>
    <name evidence="1" type="ORF">JOF29_004202</name>
</gene>
<evidence type="ECO:0000313" key="1">
    <source>
        <dbReference type="EMBL" id="MBP2353119.1"/>
    </source>
</evidence>
<protein>
    <submittedName>
        <fullName evidence="1">Regulator of protease activity HflC (Stomatin/prohibitin superfamily)</fullName>
    </submittedName>
</protein>
<dbReference type="RefSeq" id="WP_209695771.1">
    <property type="nucleotide sequence ID" value="NZ_BAAAVU010000006.1"/>
</dbReference>
<keyword evidence="2" id="KW-1185">Reference proteome</keyword>
<dbReference type="GO" id="GO:0008233">
    <property type="term" value="F:peptidase activity"/>
    <property type="evidence" value="ECO:0007669"/>
    <property type="project" value="UniProtKB-KW"/>
</dbReference>
<proteinExistence type="predicted"/>
<dbReference type="Proteomes" id="UP000755585">
    <property type="component" value="Unassembled WGS sequence"/>
</dbReference>
<dbReference type="GO" id="GO:0006508">
    <property type="term" value="P:proteolysis"/>
    <property type="evidence" value="ECO:0007669"/>
    <property type="project" value="UniProtKB-KW"/>
</dbReference>
<dbReference type="EMBL" id="JAGINT010000001">
    <property type="protein sequence ID" value="MBP2353119.1"/>
    <property type="molecule type" value="Genomic_DNA"/>
</dbReference>
<reference evidence="1 2" key="1">
    <citation type="submission" date="2021-03" db="EMBL/GenBank/DDBJ databases">
        <title>Sequencing the genomes of 1000 actinobacteria strains.</title>
        <authorList>
            <person name="Klenk H.-P."/>
        </authorList>
    </citation>
    <scope>NUCLEOTIDE SEQUENCE [LARGE SCALE GENOMIC DNA]</scope>
    <source>
        <strain evidence="1 2">DSM 18824</strain>
    </source>
</reference>
<sequence length="172" mass="18378">MLFTPTAILVALVILAVLAALEPRVVPRDRLLVVLRSGRVDRVVTAGVALRVPLLESYVWLPRASTRHPLVVTARSREGVEVRIAAEAGIEMADPAAAVEHTLHPLDLALDEIERALTRTIARCDVAALAELPSYLELAVDVPGVRISAVDVGTVEIALTPYALRSAGGQTK</sequence>
<keyword evidence="1" id="KW-0645">Protease</keyword>
<organism evidence="1 2">
    <name type="scientific">Kribbella aluminosa</name>
    <dbReference type="NCBI Taxonomy" id="416017"/>
    <lineage>
        <taxon>Bacteria</taxon>
        <taxon>Bacillati</taxon>
        <taxon>Actinomycetota</taxon>
        <taxon>Actinomycetes</taxon>
        <taxon>Propionibacteriales</taxon>
        <taxon>Kribbellaceae</taxon>
        <taxon>Kribbella</taxon>
    </lineage>
</organism>
<name>A0ABS4UNB3_9ACTN</name>
<evidence type="ECO:0000313" key="2">
    <source>
        <dbReference type="Proteomes" id="UP000755585"/>
    </source>
</evidence>
<comment type="caution">
    <text evidence="1">The sequence shown here is derived from an EMBL/GenBank/DDBJ whole genome shotgun (WGS) entry which is preliminary data.</text>
</comment>